<reference evidence="1" key="2">
    <citation type="submission" date="2022-01" db="EMBL/GenBank/DDBJ databases">
        <authorList>
            <person name="Yamashiro T."/>
            <person name="Shiraishi A."/>
            <person name="Satake H."/>
            <person name="Nakayama K."/>
        </authorList>
    </citation>
    <scope>NUCLEOTIDE SEQUENCE</scope>
</reference>
<dbReference type="Pfam" id="PF14223">
    <property type="entry name" value="Retrotran_gag_2"/>
    <property type="match status" value="1"/>
</dbReference>
<gene>
    <name evidence="1" type="ORF">Tco_1109819</name>
</gene>
<accession>A0ABQ5II79</accession>
<reference evidence="1" key="1">
    <citation type="journal article" date="2022" name="Int. J. Mol. Sci.">
        <title>Draft Genome of Tanacetum Coccineum: Genomic Comparison of Closely Related Tanacetum-Family Plants.</title>
        <authorList>
            <person name="Yamashiro T."/>
            <person name="Shiraishi A."/>
            <person name="Nakayama K."/>
            <person name="Satake H."/>
        </authorList>
    </citation>
    <scope>NUCLEOTIDE SEQUENCE</scope>
</reference>
<evidence type="ECO:0008006" key="3">
    <source>
        <dbReference type="Google" id="ProtNLM"/>
    </source>
</evidence>
<dbReference type="Proteomes" id="UP001151760">
    <property type="component" value="Unassembled WGS sequence"/>
</dbReference>
<sequence>MMTGTKFDIGKFDGMNDFGLWQVRMKALLEQQGLAAGGLVGDLASIDTVISDEDHALLLLTSLPSYYDDFVETLLYGRDTLKLEDVLATLNSRELDMCVDITKISRKRLKPGQTRTRERKSTQRAERKLLKVKNGQLKSTFGHLKVYTSPRTLIGGDPRKNDTVDMKEAQGNKAYTLEVLTKEAQPVTITDCHAGNPCELEIDLTAKSSSPIIEGMYGQDWKERAET</sequence>
<evidence type="ECO:0000313" key="1">
    <source>
        <dbReference type="EMBL" id="GJT99480.1"/>
    </source>
</evidence>
<organism evidence="1 2">
    <name type="scientific">Tanacetum coccineum</name>
    <dbReference type="NCBI Taxonomy" id="301880"/>
    <lineage>
        <taxon>Eukaryota</taxon>
        <taxon>Viridiplantae</taxon>
        <taxon>Streptophyta</taxon>
        <taxon>Embryophyta</taxon>
        <taxon>Tracheophyta</taxon>
        <taxon>Spermatophyta</taxon>
        <taxon>Magnoliopsida</taxon>
        <taxon>eudicotyledons</taxon>
        <taxon>Gunneridae</taxon>
        <taxon>Pentapetalae</taxon>
        <taxon>asterids</taxon>
        <taxon>campanulids</taxon>
        <taxon>Asterales</taxon>
        <taxon>Asteraceae</taxon>
        <taxon>Asteroideae</taxon>
        <taxon>Anthemideae</taxon>
        <taxon>Anthemidinae</taxon>
        <taxon>Tanacetum</taxon>
    </lineage>
</organism>
<comment type="caution">
    <text evidence="1">The sequence shown here is derived from an EMBL/GenBank/DDBJ whole genome shotgun (WGS) entry which is preliminary data.</text>
</comment>
<dbReference type="EMBL" id="BQNB010020775">
    <property type="protein sequence ID" value="GJT99480.1"/>
    <property type="molecule type" value="Genomic_DNA"/>
</dbReference>
<proteinExistence type="predicted"/>
<keyword evidence="2" id="KW-1185">Reference proteome</keyword>
<evidence type="ECO:0000313" key="2">
    <source>
        <dbReference type="Proteomes" id="UP001151760"/>
    </source>
</evidence>
<name>A0ABQ5II79_9ASTR</name>
<protein>
    <recommendedName>
        <fullName evidence="3">Retrovirus-related Pol polyprotein from transposon TNT 1-94</fullName>
    </recommendedName>
</protein>